<dbReference type="InterPro" id="IPR001078">
    <property type="entry name" value="2-oxoacid_DH_actylTfrase"/>
</dbReference>
<evidence type="ECO:0000256" key="9">
    <source>
        <dbReference type="SAM" id="MobiDB-lite"/>
    </source>
</evidence>
<dbReference type="RefSeq" id="WP_135943674.1">
    <property type="nucleotide sequence ID" value="NZ_BMEI01000001.1"/>
</dbReference>
<feature type="compositionally biased region" description="Low complexity" evidence="9">
    <location>
        <begin position="215"/>
        <end position="226"/>
    </location>
</feature>
<dbReference type="InterPro" id="IPR006257">
    <property type="entry name" value="LAT1"/>
</dbReference>
<dbReference type="EMBL" id="SRXV01000001">
    <property type="protein sequence ID" value="TGY94477.1"/>
    <property type="molecule type" value="Genomic_DNA"/>
</dbReference>
<dbReference type="GO" id="GO:0045254">
    <property type="term" value="C:pyruvate dehydrogenase complex"/>
    <property type="evidence" value="ECO:0007669"/>
    <property type="project" value="UniProtKB-UniRule"/>
</dbReference>
<proteinExistence type="inferred from homology"/>
<evidence type="ECO:0000313" key="12">
    <source>
        <dbReference type="EMBL" id="TGY94477.1"/>
    </source>
</evidence>
<dbReference type="InterPro" id="IPR023213">
    <property type="entry name" value="CAT-like_dom_sf"/>
</dbReference>
<dbReference type="SUPFAM" id="SSF47005">
    <property type="entry name" value="Peripheral subunit-binding domain of 2-oxo acid dehydrogenase complex"/>
    <property type="match status" value="1"/>
</dbReference>
<dbReference type="InterPro" id="IPR004167">
    <property type="entry name" value="PSBD"/>
</dbReference>
<name>A0A4S2HEI4_9PROT</name>
<comment type="similarity">
    <text evidence="1 8">Belongs to the 2-oxoacid dehydrogenase family.</text>
</comment>
<dbReference type="Gene3D" id="4.10.320.10">
    <property type="entry name" value="E3-binding domain"/>
    <property type="match status" value="1"/>
</dbReference>
<sequence length="477" mass="50582">MPIEVLMPALSPTMEEGTLSSWQVKEGDEVKSGDIIAEIETDKATMEVEAVDEGRVGKLLVEEGSEGVKVNQVIALLLEEGEDDSAIDDWTPGDDKPEAKAPGSGPEESPDTSKAGGGASETKSEEAGKSPDRAEGKSGDSGKQASAKDPNVSEGASETKAPPAPEKDGERVKASPLARRLAADADIELTAVTGSGPHGRIVKRDIEKAKEEGVGKAAAKATAKSEPSAEKPKQIDEKEPLKAYGISSERYEIVKADGIQKISAKRLSESFRDVPHFPLNVDVHIDALLEFRKKINAKAPEGVKVSVNDILIKASGAALKAQPDANASWIEDGRVARHKHADVSVAVAIEGGLITPVIKDADRKGLAEISREMKDLAERARDRKLKPEEYQGGTFSLSNLGMFGISSFASILNPPQGMILSVGAGEERPVVKDGALAKATVMTVTLTCDHRVVDGATGARWLNAFKAYLEDPMTLLM</sequence>
<evidence type="ECO:0000313" key="13">
    <source>
        <dbReference type="Proteomes" id="UP000305451"/>
    </source>
</evidence>
<evidence type="ECO:0000256" key="6">
    <source>
        <dbReference type="ARBA" id="ARBA00025211"/>
    </source>
</evidence>
<dbReference type="Gene3D" id="2.40.50.100">
    <property type="match status" value="1"/>
</dbReference>
<gene>
    <name evidence="12" type="ORF">E5162_04165</name>
</gene>
<dbReference type="InterPro" id="IPR003016">
    <property type="entry name" value="2-oxoA_DH_lipoyl-BS"/>
</dbReference>
<evidence type="ECO:0000256" key="7">
    <source>
        <dbReference type="ARBA" id="ARBA00048370"/>
    </source>
</evidence>
<evidence type="ECO:0000256" key="8">
    <source>
        <dbReference type="RuleBase" id="RU361137"/>
    </source>
</evidence>
<feature type="compositionally biased region" description="Basic and acidic residues" evidence="9">
    <location>
        <begin position="122"/>
        <end position="140"/>
    </location>
</feature>
<dbReference type="Pfam" id="PF00198">
    <property type="entry name" value="2-oxoacid_dh"/>
    <property type="match status" value="1"/>
</dbReference>
<feature type="domain" description="Lipoyl-binding" evidence="10">
    <location>
        <begin position="2"/>
        <end position="78"/>
    </location>
</feature>
<dbReference type="InterPro" id="IPR000089">
    <property type="entry name" value="Biotin_lipoyl"/>
</dbReference>
<keyword evidence="5 8" id="KW-0012">Acyltransferase</keyword>
<dbReference type="SUPFAM" id="SSF52777">
    <property type="entry name" value="CoA-dependent acyltransferases"/>
    <property type="match status" value="1"/>
</dbReference>
<dbReference type="PROSITE" id="PS50968">
    <property type="entry name" value="BIOTINYL_LIPOYL"/>
    <property type="match status" value="1"/>
</dbReference>
<dbReference type="Pfam" id="PF00364">
    <property type="entry name" value="Biotin_lipoyl"/>
    <property type="match status" value="1"/>
</dbReference>
<dbReference type="GO" id="GO:0004742">
    <property type="term" value="F:dihydrolipoyllysine-residue acetyltransferase activity"/>
    <property type="evidence" value="ECO:0007669"/>
    <property type="project" value="UniProtKB-UniRule"/>
</dbReference>
<dbReference type="InterPro" id="IPR011053">
    <property type="entry name" value="Single_hybrid_motif"/>
</dbReference>
<comment type="caution">
    <text evidence="12">The sequence shown here is derived from an EMBL/GenBank/DDBJ whole genome shotgun (WGS) entry which is preliminary data.</text>
</comment>
<keyword evidence="3 8" id="KW-0808">Transferase</keyword>
<feature type="region of interest" description="Disordered" evidence="9">
    <location>
        <begin position="213"/>
        <end position="236"/>
    </location>
</feature>
<dbReference type="OrthoDB" id="9805770at2"/>
<feature type="domain" description="Peripheral subunit-binding (PSBD)" evidence="11">
    <location>
        <begin position="173"/>
        <end position="210"/>
    </location>
</feature>
<organism evidence="12 13">
    <name type="scientific">Marinicauda pacifica</name>
    <dbReference type="NCBI Taxonomy" id="1133559"/>
    <lineage>
        <taxon>Bacteria</taxon>
        <taxon>Pseudomonadati</taxon>
        <taxon>Pseudomonadota</taxon>
        <taxon>Alphaproteobacteria</taxon>
        <taxon>Maricaulales</taxon>
        <taxon>Maricaulaceae</taxon>
        <taxon>Marinicauda</taxon>
    </lineage>
</organism>
<dbReference type="InterPro" id="IPR036625">
    <property type="entry name" value="E3-bd_dom_sf"/>
</dbReference>
<evidence type="ECO:0000256" key="4">
    <source>
        <dbReference type="ARBA" id="ARBA00022823"/>
    </source>
</evidence>
<comment type="subunit">
    <text evidence="2">Forms a 24-polypeptide structural core with octahedral symmetry.</text>
</comment>
<dbReference type="Proteomes" id="UP000305451">
    <property type="component" value="Unassembled WGS sequence"/>
</dbReference>
<accession>A0A4S2HEI4</accession>
<dbReference type="Pfam" id="PF02817">
    <property type="entry name" value="E3_binding"/>
    <property type="match status" value="1"/>
</dbReference>
<dbReference type="EC" id="2.3.1.12" evidence="8"/>
<keyword evidence="4 8" id="KW-0450">Lipoyl</keyword>
<dbReference type="Gene3D" id="3.30.559.10">
    <property type="entry name" value="Chloramphenicol acetyltransferase-like domain"/>
    <property type="match status" value="1"/>
</dbReference>
<dbReference type="GO" id="GO:0006086">
    <property type="term" value="P:pyruvate decarboxylation to acetyl-CoA"/>
    <property type="evidence" value="ECO:0007669"/>
    <property type="project" value="InterPro"/>
</dbReference>
<protein>
    <recommendedName>
        <fullName evidence="8">Acetyltransferase component of pyruvate dehydrogenase complex</fullName>
        <ecNumber evidence="8">2.3.1.12</ecNumber>
    </recommendedName>
</protein>
<dbReference type="PANTHER" id="PTHR23151">
    <property type="entry name" value="DIHYDROLIPOAMIDE ACETYL/SUCCINYL-TRANSFERASE-RELATED"/>
    <property type="match status" value="1"/>
</dbReference>
<dbReference type="FunFam" id="2.40.50.100:FF:000010">
    <property type="entry name" value="Acetyltransferase component of pyruvate dehydrogenase complex"/>
    <property type="match status" value="1"/>
</dbReference>
<keyword evidence="12" id="KW-0670">Pyruvate</keyword>
<evidence type="ECO:0000259" key="11">
    <source>
        <dbReference type="PROSITE" id="PS51826"/>
    </source>
</evidence>
<dbReference type="InterPro" id="IPR045257">
    <property type="entry name" value="E2/Pdx1"/>
</dbReference>
<evidence type="ECO:0000256" key="3">
    <source>
        <dbReference type="ARBA" id="ARBA00022679"/>
    </source>
</evidence>
<dbReference type="CDD" id="cd06849">
    <property type="entry name" value="lipoyl_domain"/>
    <property type="match status" value="1"/>
</dbReference>
<evidence type="ECO:0000256" key="2">
    <source>
        <dbReference type="ARBA" id="ARBA00011484"/>
    </source>
</evidence>
<dbReference type="AlphaFoldDB" id="A0A4S2HEI4"/>
<evidence type="ECO:0000256" key="1">
    <source>
        <dbReference type="ARBA" id="ARBA00007317"/>
    </source>
</evidence>
<keyword evidence="13" id="KW-1185">Reference proteome</keyword>
<comment type="cofactor">
    <cofactor evidence="8">
        <name>(R)-lipoate</name>
        <dbReference type="ChEBI" id="CHEBI:83088"/>
    </cofactor>
    <text evidence="8">Binds 1 lipoyl cofactor covalently.</text>
</comment>
<dbReference type="PROSITE" id="PS00189">
    <property type="entry name" value="LIPOYL"/>
    <property type="match status" value="1"/>
</dbReference>
<dbReference type="PROSITE" id="PS51826">
    <property type="entry name" value="PSBD"/>
    <property type="match status" value="1"/>
</dbReference>
<dbReference type="SUPFAM" id="SSF51230">
    <property type="entry name" value="Single hybrid motif"/>
    <property type="match status" value="1"/>
</dbReference>
<comment type="function">
    <text evidence="6">The pyruvate dehydrogenase complex catalyzes the overall conversion of pyruvate to acetyl-CoA and CO(2). It contains multiple copies of three enzymatic components: pyruvate dehydrogenase (E1), dihydrolipoamide acetyltransferase (E2) and lipoamide dehydrogenase (E3).</text>
</comment>
<reference evidence="12 13" key="1">
    <citation type="journal article" date="2013" name="Int. J. Syst. Evol. Microbiol.">
        <title>Marinicauda pacifica gen. nov., sp. nov., a prosthecate alphaproteobacterium of the family Hyphomonadaceae isolated from deep seawater.</title>
        <authorList>
            <person name="Zhang X.Y."/>
            <person name="Li G.W."/>
            <person name="Wang C.S."/>
            <person name="Zhang Y.J."/>
            <person name="Xu X.W."/>
            <person name="Li H."/>
            <person name="Liu A."/>
            <person name="Liu C."/>
            <person name="Xie B.B."/>
            <person name="Qin Q.L."/>
            <person name="Xu Z."/>
            <person name="Chen X.L."/>
            <person name="Zhou B.C."/>
            <person name="Zhang Y.Z."/>
        </authorList>
    </citation>
    <scope>NUCLEOTIDE SEQUENCE [LARGE SCALE GENOMIC DNA]</scope>
    <source>
        <strain evidence="12 13">P-1 km-3</strain>
    </source>
</reference>
<evidence type="ECO:0000256" key="5">
    <source>
        <dbReference type="ARBA" id="ARBA00023315"/>
    </source>
</evidence>
<comment type="catalytic activity">
    <reaction evidence="7 8">
        <text>N(6)-[(R)-dihydrolipoyl]-L-lysyl-[protein] + acetyl-CoA = N(6)-[(R)-S(8)-acetyldihydrolipoyl]-L-lysyl-[protein] + CoA</text>
        <dbReference type="Rhea" id="RHEA:17017"/>
        <dbReference type="Rhea" id="RHEA-COMP:10475"/>
        <dbReference type="Rhea" id="RHEA-COMP:10478"/>
        <dbReference type="ChEBI" id="CHEBI:57287"/>
        <dbReference type="ChEBI" id="CHEBI:57288"/>
        <dbReference type="ChEBI" id="CHEBI:83100"/>
        <dbReference type="ChEBI" id="CHEBI:83111"/>
        <dbReference type="EC" id="2.3.1.12"/>
    </reaction>
</comment>
<feature type="compositionally biased region" description="Basic and acidic residues" evidence="9">
    <location>
        <begin position="227"/>
        <end position="236"/>
    </location>
</feature>
<dbReference type="PANTHER" id="PTHR23151:SF90">
    <property type="entry name" value="DIHYDROLIPOYLLYSINE-RESIDUE ACETYLTRANSFERASE COMPONENT OF PYRUVATE DEHYDROGENASE COMPLEX, MITOCHONDRIAL-RELATED"/>
    <property type="match status" value="1"/>
</dbReference>
<feature type="region of interest" description="Disordered" evidence="9">
    <location>
        <begin position="83"/>
        <end position="177"/>
    </location>
</feature>
<dbReference type="NCBIfam" id="TIGR01349">
    <property type="entry name" value="PDHac_trf_mito"/>
    <property type="match status" value="1"/>
</dbReference>
<evidence type="ECO:0000259" key="10">
    <source>
        <dbReference type="PROSITE" id="PS50968"/>
    </source>
</evidence>